<dbReference type="CDD" id="cd06848">
    <property type="entry name" value="GCS_H"/>
    <property type="match status" value="1"/>
</dbReference>
<evidence type="ECO:0000256" key="1">
    <source>
        <dbReference type="ARBA" id="ARBA00022823"/>
    </source>
</evidence>
<dbReference type="GO" id="GO:0019464">
    <property type="term" value="P:glycine decarboxylation via glycine cleavage system"/>
    <property type="evidence" value="ECO:0007669"/>
    <property type="project" value="UniProtKB-UniRule"/>
</dbReference>
<dbReference type="GO" id="GO:0009249">
    <property type="term" value="P:protein lipoylation"/>
    <property type="evidence" value="ECO:0007669"/>
    <property type="project" value="TreeGrafter"/>
</dbReference>
<dbReference type="InterPro" id="IPR002930">
    <property type="entry name" value="GCV_H"/>
</dbReference>
<dbReference type="STRING" id="28034.BFX07_11310"/>
<feature type="domain" description="Lipoyl-binding" evidence="3">
    <location>
        <begin position="29"/>
        <end position="111"/>
    </location>
</feature>
<name>A0A1W1WKV1_SULTA</name>
<organism evidence="4 5">
    <name type="scientific">Sulfobacillus thermosulfidooxidans (strain DSM 9293 / VKM B-1269 / AT-1)</name>
    <dbReference type="NCBI Taxonomy" id="929705"/>
    <lineage>
        <taxon>Bacteria</taxon>
        <taxon>Bacillati</taxon>
        <taxon>Bacillota</taxon>
        <taxon>Clostridia</taxon>
        <taxon>Eubacteriales</taxon>
        <taxon>Clostridiales Family XVII. Incertae Sedis</taxon>
        <taxon>Sulfobacillus</taxon>
    </lineage>
</organism>
<evidence type="ECO:0000313" key="5">
    <source>
        <dbReference type="Proteomes" id="UP000192660"/>
    </source>
</evidence>
<dbReference type="OrthoDB" id="9796712at2"/>
<comment type="similarity">
    <text evidence="2">Belongs to the GcvH family.</text>
</comment>
<dbReference type="EMBL" id="FWWY01000001">
    <property type="protein sequence ID" value="SMC06363.1"/>
    <property type="molecule type" value="Genomic_DNA"/>
</dbReference>
<dbReference type="NCBIfam" id="NF002270">
    <property type="entry name" value="PRK01202.1"/>
    <property type="match status" value="1"/>
</dbReference>
<keyword evidence="5" id="KW-1185">Reference proteome</keyword>
<dbReference type="InterPro" id="IPR011053">
    <property type="entry name" value="Single_hybrid_motif"/>
</dbReference>
<dbReference type="GO" id="GO:0005960">
    <property type="term" value="C:glycine cleavage complex"/>
    <property type="evidence" value="ECO:0007669"/>
    <property type="project" value="InterPro"/>
</dbReference>
<dbReference type="InterPro" id="IPR000089">
    <property type="entry name" value="Biotin_lipoyl"/>
</dbReference>
<dbReference type="RefSeq" id="WP_020373191.1">
    <property type="nucleotide sequence ID" value="NZ_FWWY01000001.1"/>
</dbReference>
<dbReference type="PROSITE" id="PS50968">
    <property type="entry name" value="BIOTINYL_LIPOYL"/>
    <property type="match status" value="1"/>
</dbReference>
<reference evidence="5" key="1">
    <citation type="submission" date="2017-04" db="EMBL/GenBank/DDBJ databases">
        <authorList>
            <person name="Varghese N."/>
            <person name="Submissions S."/>
        </authorList>
    </citation>
    <scope>NUCLEOTIDE SEQUENCE [LARGE SCALE GENOMIC DNA]</scope>
    <source>
        <strain evidence="5">DSM 9293</strain>
    </source>
</reference>
<evidence type="ECO:0000313" key="4">
    <source>
        <dbReference type="EMBL" id="SMC06363.1"/>
    </source>
</evidence>
<dbReference type="Proteomes" id="UP000192660">
    <property type="component" value="Unassembled WGS sequence"/>
</dbReference>
<proteinExistence type="inferred from homology"/>
<evidence type="ECO:0000256" key="2">
    <source>
        <dbReference type="HAMAP-Rule" id="MF_00272"/>
    </source>
</evidence>
<keyword evidence="1 2" id="KW-0450">Lipoyl</keyword>
<comment type="cofactor">
    <cofactor evidence="2">
        <name>(R)-lipoate</name>
        <dbReference type="ChEBI" id="CHEBI:83088"/>
    </cofactor>
    <text evidence="2">Binds 1 lipoyl cofactor covalently.</text>
</comment>
<dbReference type="HAMAP" id="MF_00272">
    <property type="entry name" value="GcvH"/>
    <property type="match status" value="1"/>
</dbReference>
<dbReference type="PANTHER" id="PTHR11715:SF3">
    <property type="entry name" value="GLYCINE CLEAVAGE SYSTEM H PROTEIN-RELATED"/>
    <property type="match status" value="1"/>
</dbReference>
<feature type="modified residue" description="N6-lipoyllysine" evidence="2">
    <location>
        <position position="70"/>
    </location>
</feature>
<dbReference type="SUPFAM" id="SSF51230">
    <property type="entry name" value="Single hybrid motif"/>
    <property type="match status" value="1"/>
</dbReference>
<dbReference type="AlphaFoldDB" id="A0A1W1WKV1"/>
<dbReference type="Gene3D" id="2.40.50.100">
    <property type="match status" value="1"/>
</dbReference>
<dbReference type="InterPro" id="IPR033753">
    <property type="entry name" value="GCV_H/Fam206"/>
</dbReference>
<comment type="subunit">
    <text evidence="2">The glycine cleavage system is composed of four proteins: P, T, L and H.</text>
</comment>
<dbReference type="Pfam" id="PF01597">
    <property type="entry name" value="GCV_H"/>
    <property type="match status" value="1"/>
</dbReference>
<gene>
    <name evidence="2" type="primary">gcvH</name>
    <name evidence="4" type="ORF">SAMN00768000_2778</name>
</gene>
<dbReference type="PANTHER" id="PTHR11715">
    <property type="entry name" value="GLYCINE CLEAVAGE SYSTEM H PROTEIN"/>
    <property type="match status" value="1"/>
</dbReference>
<dbReference type="GO" id="GO:0005829">
    <property type="term" value="C:cytosol"/>
    <property type="evidence" value="ECO:0007669"/>
    <property type="project" value="TreeGrafter"/>
</dbReference>
<evidence type="ECO:0000259" key="3">
    <source>
        <dbReference type="PROSITE" id="PS50968"/>
    </source>
</evidence>
<protein>
    <recommendedName>
        <fullName evidence="2">Glycine cleavage system H protein</fullName>
    </recommendedName>
</protein>
<accession>A0A1W1WKV1</accession>
<comment type="function">
    <text evidence="2">The glycine cleavage system catalyzes the degradation of glycine. The H protein shuttles the methylamine group of glycine from the P protein to the T protein.</text>
</comment>
<sequence length="145" mass="15537">MAEVHGCNIPEDRYYWIEKHVWAKPEGDVVLVGLTDVAQSLAGKIIVVNLKSAGKTLARGKSGGTLESGKWVGSIPTPVAGEVIEVNGAVKANPGLVNEDPYGEGWLLKVKPSNWDEDAKALVTGETGVASYREKLEQDGIHCQK</sequence>